<name>A0A438BUD3_VITVI</name>
<dbReference type="KEGG" id="vvi:104880384"/>
<evidence type="ECO:0000313" key="4">
    <source>
        <dbReference type="Proteomes" id="UP000288805"/>
    </source>
</evidence>
<organism evidence="2 4">
    <name type="scientific">Vitis vinifera</name>
    <name type="common">Grape</name>
    <dbReference type="NCBI Taxonomy" id="29760"/>
    <lineage>
        <taxon>Eukaryota</taxon>
        <taxon>Viridiplantae</taxon>
        <taxon>Streptophyta</taxon>
        <taxon>Embryophyta</taxon>
        <taxon>Tracheophyta</taxon>
        <taxon>Spermatophyta</taxon>
        <taxon>Magnoliopsida</taxon>
        <taxon>eudicotyledons</taxon>
        <taxon>Gunneridae</taxon>
        <taxon>Pentapetalae</taxon>
        <taxon>rosids</taxon>
        <taxon>Vitales</taxon>
        <taxon>Vitaceae</taxon>
        <taxon>Viteae</taxon>
        <taxon>Vitis</taxon>
    </lineage>
</organism>
<reference evidence="2 4" key="1">
    <citation type="journal article" date="2018" name="PLoS Genet.">
        <title>Population sequencing reveals clonal diversity and ancestral inbreeding in the grapevine cultivar Chardonnay.</title>
        <authorList>
            <person name="Roach M.J."/>
            <person name="Johnson D.L."/>
            <person name="Bohlmann J."/>
            <person name="van Vuuren H.J."/>
            <person name="Jones S.J."/>
            <person name="Pretorius I.S."/>
            <person name="Schmidt S.A."/>
            <person name="Borneman A.R."/>
        </authorList>
    </citation>
    <scope>NUCLEOTIDE SEQUENCE [LARGE SCALE GENOMIC DNA]</scope>
    <source>
        <strain evidence="4">cv. Chardonnay</strain>
        <strain evidence="2">I10V1</strain>
        <tissue evidence="2">Leaf</tissue>
    </source>
</reference>
<protein>
    <recommendedName>
        <fullName evidence="5">Late embryogenesis abundant protein</fullName>
    </recommendedName>
</protein>
<dbReference type="GO" id="GO:0006979">
    <property type="term" value="P:response to oxidative stress"/>
    <property type="evidence" value="ECO:0007669"/>
    <property type="project" value="EnsemblPlants"/>
</dbReference>
<comment type="caution">
    <text evidence="2">The sequence shown here is derived from an EMBL/GenBank/DDBJ whole genome shotgun (WGS) entry which is preliminary data.</text>
</comment>
<proteinExistence type="predicted"/>
<gene>
    <name evidence="3" type="ORF">CK203_045481</name>
    <name evidence="2" type="ORF">CK203_083897</name>
</gene>
<evidence type="ECO:0008006" key="5">
    <source>
        <dbReference type="Google" id="ProtNLM"/>
    </source>
</evidence>
<dbReference type="OrthoDB" id="1932350at2759"/>
<feature type="compositionally biased region" description="Basic and acidic residues" evidence="1">
    <location>
        <begin position="31"/>
        <end position="47"/>
    </location>
</feature>
<evidence type="ECO:0000313" key="3">
    <source>
        <dbReference type="EMBL" id="RVW89370.1"/>
    </source>
</evidence>
<dbReference type="AlphaFoldDB" id="A0A438BUD3"/>
<sequence length="101" mass="11389">MAGVFSRGAQTVNSMFLKPVTQKTYHSKSSSFDKARKLDKEEAKENMNRIGENGSNWWVRDGRTGIYYPKGQEKVMDGIPTAAGKDISAVHWFSYNDHTSI</sequence>
<dbReference type="Proteomes" id="UP000288805">
    <property type="component" value="Unassembled WGS sequence"/>
</dbReference>
<feature type="region of interest" description="Disordered" evidence="1">
    <location>
        <begin position="26"/>
        <end position="47"/>
    </location>
</feature>
<accession>A0A438BUD3</accession>
<dbReference type="PANTHER" id="PTHR35109">
    <property type="entry name" value="GLUTAMATE RACEMASE"/>
    <property type="match status" value="1"/>
</dbReference>
<dbReference type="Gramene" id="Vitis09g01429.t01">
    <property type="protein sequence ID" value="Vitis09g01429.t01.CDS"/>
    <property type="gene ID" value="Vitis09g01429"/>
</dbReference>
<evidence type="ECO:0000256" key="1">
    <source>
        <dbReference type="SAM" id="MobiDB-lite"/>
    </source>
</evidence>
<dbReference type="EMBL" id="QGNW01000165">
    <property type="protein sequence ID" value="RVW89370.1"/>
    <property type="molecule type" value="Genomic_DNA"/>
</dbReference>
<dbReference type="PANTHER" id="PTHR35109:SF2">
    <property type="entry name" value="LATE EMBRYOGENESIS ABUNDANT PROTEIN"/>
    <property type="match status" value="1"/>
</dbReference>
<evidence type="ECO:0000313" key="2">
    <source>
        <dbReference type="EMBL" id="RVW14584.1"/>
    </source>
</evidence>
<dbReference type="EMBL" id="QGNW01002616">
    <property type="protein sequence ID" value="RVW14584.1"/>
    <property type="molecule type" value="Genomic_DNA"/>
</dbReference>